<dbReference type="EMBL" id="MHIU01000013">
    <property type="protein sequence ID" value="OGY57929.1"/>
    <property type="molecule type" value="Genomic_DNA"/>
</dbReference>
<keyword evidence="1" id="KW-0812">Transmembrane</keyword>
<keyword evidence="1" id="KW-1133">Transmembrane helix</keyword>
<organism evidence="2 3">
    <name type="scientific">Candidatus Colwellbacteria bacterium RIFCSPHIGHO2_02_FULL_43_15</name>
    <dbReference type="NCBI Taxonomy" id="1797686"/>
    <lineage>
        <taxon>Bacteria</taxon>
        <taxon>Candidatus Colwelliibacteriota</taxon>
    </lineage>
</organism>
<comment type="caution">
    <text evidence="2">The sequence shown here is derived from an EMBL/GenBank/DDBJ whole genome shotgun (WGS) entry which is preliminary data.</text>
</comment>
<dbReference type="Proteomes" id="UP000178651">
    <property type="component" value="Unassembled WGS sequence"/>
</dbReference>
<accession>A0A1G1Z0D1</accession>
<protein>
    <recommendedName>
        <fullName evidence="4">Cell division protein FtsL</fullName>
    </recommendedName>
</protein>
<name>A0A1G1Z0D1_9BACT</name>
<reference evidence="2 3" key="1">
    <citation type="journal article" date="2016" name="Nat. Commun.">
        <title>Thousands of microbial genomes shed light on interconnected biogeochemical processes in an aquifer system.</title>
        <authorList>
            <person name="Anantharaman K."/>
            <person name="Brown C.T."/>
            <person name="Hug L.A."/>
            <person name="Sharon I."/>
            <person name="Castelle C.J."/>
            <person name="Probst A.J."/>
            <person name="Thomas B.C."/>
            <person name="Singh A."/>
            <person name="Wilkins M.J."/>
            <person name="Karaoz U."/>
            <person name="Brodie E.L."/>
            <person name="Williams K.H."/>
            <person name="Hubbard S.S."/>
            <person name="Banfield J.F."/>
        </authorList>
    </citation>
    <scope>NUCLEOTIDE SEQUENCE [LARGE SCALE GENOMIC DNA]</scope>
</reference>
<keyword evidence="1" id="KW-0472">Membrane</keyword>
<feature type="transmembrane region" description="Helical" evidence="1">
    <location>
        <begin position="12"/>
        <end position="34"/>
    </location>
</feature>
<gene>
    <name evidence="2" type="ORF">A3D47_02190</name>
</gene>
<evidence type="ECO:0000313" key="3">
    <source>
        <dbReference type="Proteomes" id="UP000178651"/>
    </source>
</evidence>
<dbReference type="AlphaFoldDB" id="A0A1G1Z0D1"/>
<sequence length="97" mass="11121">MTVIQPNKIKSLTHLIFIFGFILVFMASLSVVFYSRTVSLRHDMATAQKEIDDMKVKNAELKNSFYSLVDSGELEKLATEKGLINDKNPQWEFASQY</sequence>
<proteinExistence type="predicted"/>
<evidence type="ECO:0000313" key="2">
    <source>
        <dbReference type="EMBL" id="OGY57929.1"/>
    </source>
</evidence>
<evidence type="ECO:0000256" key="1">
    <source>
        <dbReference type="SAM" id="Phobius"/>
    </source>
</evidence>
<evidence type="ECO:0008006" key="4">
    <source>
        <dbReference type="Google" id="ProtNLM"/>
    </source>
</evidence>